<proteinExistence type="predicted"/>
<dbReference type="Pfam" id="PF00581">
    <property type="entry name" value="Rhodanese"/>
    <property type="match status" value="1"/>
</dbReference>
<dbReference type="RefSeq" id="WP_276235610.1">
    <property type="nucleotide sequence ID" value="NZ_CP119802.1"/>
</dbReference>
<dbReference type="SUPFAM" id="SSF52821">
    <property type="entry name" value="Rhodanese/Cell cycle control phosphatase"/>
    <property type="match status" value="1"/>
</dbReference>
<evidence type="ECO:0000259" key="1">
    <source>
        <dbReference type="PROSITE" id="PS50206"/>
    </source>
</evidence>
<gene>
    <name evidence="2" type="ORF">ACFQJ4_04645</name>
</gene>
<dbReference type="PANTHER" id="PTHR44086">
    <property type="entry name" value="THIOSULFATE SULFURTRANSFERASE RDL2, MITOCHONDRIAL-RELATED"/>
    <property type="match status" value="1"/>
</dbReference>
<dbReference type="Proteomes" id="UP001596398">
    <property type="component" value="Unassembled WGS sequence"/>
</dbReference>
<dbReference type="PROSITE" id="PS50206">
    <property type="entry name" value="RHODANESE_3"/>
    <property type="match status" value="1"/>
</dbReference>
<evidence type="ECO:0000313" key="3">
    <source>
        <dbReference type="Proteomes" id="UP001596398"/>
    </source>
</evidence>
<protein>
    <submittedName>
        <fullName evidence="2">Rhodanese-like domain-containing protein</fullName>
    </submittedName>
</protein>
<reference evidence="2 3" key="1">
    <citation type="journal article" date="2019" name="Int. J. Syst. Evol. Microbiol.">
        <title>The Global Catalogue of Microorganisms (GCM) 10K type strain sequencing project: providing services to taxonomists for standard genome sequencing and annotation.</title>
        <authorList>
            <consortium name="The Broad Institute Genomics Platform"/>
            <consortium name="The Broad Institute Genome Sequencing Center for Infectious Disease"/>
            <person name="Wu L."/>
            <person name="Ma J."/>
        </authorList>
    </citation>
    <scope>NUCLEOTIDE SEQUENCE [LARGE SCALE GENOMIC DNA]</scope>
    <source>
        <strain evidence="2 3">DT85</strain>
    </source>
</reference>
<dbReference type="EMBL" id="JBHTAP010000001">
    <property type="protein sequence ID" value="MFC7234604.1"/>
    <property type="molecule type" value="Genomic_DNA"/>
</dbReference>
<dbReference type="GeneID" id="79266272"/>
<keyword evidence="3" id="KW-1185">Reference proteome</keyword>
<feature type="domain" description="Rhodanese" evidence="1">
    <location>
        <begin position="38"/>
        <end position="135"/>
    </location>
</feature>
<name>A0ABD5ZM43_9EURY</name>
<sequence length="144" mass="16311">MTDDAPDFRLDERAWDMAEAADAAVETLDLDAFAAAVEDPDTVVLDVRDVRERWIEGAVPGDEHAPRGMVEFWADPETEYYHDFFHPEKRYVCYCNEGGRSALVAKRLREMGYPDVAHLEGGFTAWKADGRETVAVEQRDYAGH</sequence>
<organism evidence="2 3">
    <name type="scientific">Halosegnis marinus</name>
    <dbReference type="NCBI Taxonomy" id="3034023"/>
    <lineage>
        <taxon>Archaea</taxon>
        <taxon>Methanobacteriati</taxon>
        <taxon>Methanobacteriota</taxon>
        <taxon>Stenosarchaea group</taxon>
        <taxon>Halobacteria</taxon>
        <taxon>Halobacteriales</taxon>
        <taxon>Natronomonadaceae</taxon>
        <taxon>Halosegnis</taxon>
    </lineage>
</organism>
<dbReference type="SMART" id="SM00450">
    <property type="entry name" value="RHOD"/>
    <property type="match status" value="1"/>
</dbReference>
<dbReference type="PANTHER" id="PTHR44086:SF13">
    <property type="entry name" value="THIOSULFATE SULFURTRANSFERASE PSPE"/>
    <property type="match status" value="1"/>
</dbReference>
<evidence type="ECO:0000313" key="2">
    <source>
        <dbReference type="EMBL" id="MFC7234604.1"/>
    </source>
</evidence>
<accession>A0ABD5ZM43</accession>
<dbReference type="InterPro" id="IPR001763">
    <property type="entry name" value="Rhodanese-like_dom"/>
</dbReference>
<comment type="caution">
    <text evidence="2">The sequence shown here is derived from an EMBL/GenBank/DDBJ whole genome shotgun (WGS) entry which is preliminary data.</text>
</comment>
<dbReference type="InterPro" id="IPR036873">
    <property type="entry name" value="Rhodanese-like_dom_sf"/>
</dbReference>
<dbReference type="AlphaFoldDB" id="A0ABD5ZM43"/>
<dbReference type="Gene3D" id="3.40.250.10">
    <property type="entry name" value="Rhodanese-like domain"/>
    <property type="match status" value="1"/>
</dbReference>